<keyword evidence="13" id="KW-0804">Transcription</keyword>
<evidence type="ECO:0000259" key="19">
    <source>
        <dbReference type="PROSITE" id="PS51184"/>
    </source>
</evidence>
<evidence type="ECO:0000259" key="20">
    <source>
        <dbReference type="PROSITE" id="PS51805"/>
    </source>
</evidence>
<accession>A0A922L6L0</accession>
<comment type="function">
    <text evidence="16">Probable histone demethylase that specifically demethylates 'Lys-9' and 'Lys-36' residues of histone H3, thereby playing a central role in histone code. Demethylation of Lys residue generates formaldehyde and succinate.</text>
</comment>
<dbReference type="SUPFAM" id="SSF63748">
    <property type="entry name" value="Tudor/PWWP/MBT"/>
    <property type="match status" value="1"/>
</dbReference>
<dbReference type="Pfam" id="PF02373">
    <property type="entry name" value="JmjC"/>
    <property type="match status" value="1"/>
</dbReference>
<dbReference type="PROSITE" id="PS51183">
    <property type="entry name" value="JMJN"/>
    <property type="match status" value="1"/>
</dbReference>
<feature type="domain" description="JmjN" evidence="18">
    <location>
        <begin position="19"/>
        <end position="61"/>
    </location>
</feature>
<sequence>MMKAAESPTTTSPNNIPKIMVFRPTLEEMKDFSKYLEYMESKGAHHGGLAKIIPPPEWIPRKAGYDNINVQIKCPIKQVVSGCQGYYQQFNISNRSISFRDFQKLANSADYRTPDFFDYDDLERKYWKNITYNSAIYGADVPGSLTDSDCKEFNINNLNTILDLINDSYGIKIMGVNTAYLYFGMWKSSFAWHTEDMDLYSINYLHFGAPKSWYCVPPEYGKKLEKLANELFSSQYQECPAFLRHKMTIISPQILRKYSVPYNKITQEKGEFMITFPYSYHAGYNHGLNCAESTNFALPRWIEYGKRATICHCRADTVKINMDVFVKVFQSDRYDNWIEGKDIGPDPKDPTNICAAPSPYYLESEYSNKIKPKRQPSYKRQLIQQNKNTLNQLLAEDYCPEDFECEDNDDSPDYCYYNLNNRNGGGEKNFKSRRKKSKCSTNNDNNNSNSLNPSNTVKMNGCDLKNGDEDDDIIIIEPNNDNDKKKNGPMTISTLSTNENEKANNNNLITYEMDYFHSNEAITSLDQLSRRTIQYTDNPQAFTDEIKLNYFASLIDPFCSICTLLRLFEYPHHDLSRISLNLRPPLHSRILIPKLLFNSKVKQQSPSSYSLDVNEQTNVINNGAHDQQSSLVTCSSCKLCVHFSCYGIEQMPDNPREWQCDRCMLADYDAACCLCPLRGGPLKKTTCKQWAHLTCSLVITNVKFDNQIVWNPIDISAVQPFLESDRTTCCFCSQKSNGNISNYIMGLCVQCTNAQCMEYFHITCAHREGVLFELNDNLTSFRLMCKKCQMNKFYRNPSNHLQHQHNDRREENIELNMMVIARYSPNCYSYARIVECFDEMMHHVQFVDNTFVNNIHSADILNRDCAKDRPMIGDPVEVIWNKEQLHGKYAGCHVTKMYRIEFNNGLQTSFKREDFFRLNDDIPKRVQVRITDNLD</sequence>
<dbReference type="PROSITE" id="PS51184">
    <property type="entry name" value="JMJC"/>
    <property type="match status" value="1"/>
</dbReference>
<keyword evidence="8" id="KW-0156">Chromatin regulator</keyword>
<evidence type="ECO:0000313" key="22">
    <source>
        <dbReference type="Proteomes" id="UP000790347"/>
    </source>
</evidence>
<evidence type="ECO:0000256" key="5">
    <source>
        <dbReference type="ARBA" id="ARBA00022723"/>
    </source>
</evidence>
<reference evidence="21" key="1">
    <citation type="submission" date="2013-05" db="EMBL/GenBank/DDBJ databases">
        <authorList>
            <person name="Yim A.K.Y."/>
            <person name="Chan T.F."/>
            <person name="Ji K.M."/>
            <person name="Liu X.Y."/>
            <person name="Zhou J.W."/>
            <person name="Li R.Q."/>
            <person name="Yang K.Y."/>
            <person name="Li J."/>
            <person name="Li M."/>
            <person name="Law P.T.W."/>
            <person name="Wu Y.L."/>
            <person name="Cai Z.L."/>
            <person name="Qin H."/>
            <person name="Bao Y."/>
            <person name="Leung R.K.K."/>
            <person name="Ng P.K.S."/>
            <person name="Zou J."/>
            <person name="Zhong X.J."/>
            <person name="Ran P.X."/>
            <person name="Zhong N.S."/>
            <person name="Liu Z.G."/>
            <person name="Tsui S.K.W."/>
        </authorList>
    </citation>
    <scope>NUCLEOTIDE SEQUENCE</scope>
    <source>
        <strain evidence="21">Derf</strain>
        <tissue evidence="21">Whole organism</tissue>
    </source>
</reference>
<evidence type="ECO:0000256" key="17">
    <source>
        <dbReference type="SAM" id="MobiDB-lite"/>
    </source>
</evidence>
<dbReference type="Gene3D" id="3.10.330.70">
    <property type="match status" value="1"/>
</dbReference>
<evidence type="ECO:0000256" key="9">
    <source>
        <dbReference type="ARBA" id="ARBA00022964"/>
    </source>
</evidence>
<dbReference type="Gene3D" id="2.60.120.650">
    <property type="entry name" value="Cupin"/>
    <property type="match status" value="1"/>
</dbReference>
<proteinExistence type="inferred from homology"/>
<feature type="domain" description="JmjC" evidence="19">
    <location>
        <begin position="150"/>
        <end position="313"/>
    </location>
</feature>
<dbReference type="SUPFAM" id="SSF57903">
    <property type="entry name" value="FYVE/PHD zinc finger"/>
    <property type="match status" value="1"/>
</dbReference>
<evidence type="ECO:0000256" key="1">
    <source>
        <dbReference type="ARBA" id="ARBA00001954"/>
    </source>
</evidence>
<feature type="region of interest" description="Disordered" evidence="17">
    <location>
        <begin position="426"/>
        <end position="457"/>
    </location>
</feature>
<dbReference type="InterPro" id="IPR003347">
    <property type="entry name" value="JmjC_dom"/>
</dbReference>
<dbReference type="FunFam" id="2.60.120.650:FF:000048">
    <property type="entry name" value="Lysine-specific demethylase 4A"/>
    <property type="match status" value="1"/>
</dbReference>
<evidence type="ECO:0000256" key="8">
    <source>
        <dbReference type="ARBA" id="ARBA00022853"/>
    </source>
</evidence>
<dbReference type="Pfam" id="PF13831">
    <property type="entry name" value="PHD_2"/>
    <property type="match status" value="1"/>
</dbReference>
<dbReference type="InterPro" id="IPR034732">
    <property type="entry name" value="EPHD"/>
</dbReference>
<keyword evidence="6" id="KW-0863">Zinc-finger</keyword>
<evidence type="ECO:0000256" key="16">
    <source>
        <dbReference type="ARBA" id="ARBA00053408"/>
    </source>
</evidence>
<dbReference type="SMART" id="SM00545">
    <property type="entry name" value="JmjN"/>
    <property type="match status" value="1"/>
</dbReference>
<keyword evidence="5" id="KW-0479">Metal-binding</keyword>
<dbReference type="Gene3D" id="3.30.40.10">
    <property type="entry name" value="Zinc/RING finger domain, C3HC4 (zinc finger)"/>
    <property type="match status" value="2"/>
</dbReference>
<dbReference type="InterPro" id="IPR019787">
    <property type="entry name" value="Znf_PHD-finger"/>
</dbReference>
<dbReference type="Proteomes" id="UP000790347">
    <property type="component" value="Unassembled WGS sequence"/>
</dbReference>
<dbReference type="GO" id="GO:0008270">
    <property type="term" value="F:zinc ion binding"/>
    <property type="evidence" value="ECO:0007669"/>
    <property type="project" value="UniProtKB-KW"/>
</dbReference>
<evidence type="ECO:0000256" key="2">
    <source>
        <dbReference type="ARBA" id="ARBA00004123"/>
    </source>
</evidence>
<dbReference type="Gene3D" id="2.30.30.140">
    <property type="match status" value="1"/>
</dbReference>
<dbReference type="GO" id="GO:0000785">
    <property type="term" value="C:chromatin"/>
    <property type="evidence" value="ECO:0007669"/>
    <property type="project" value="TreeGrafter"/>
</dbReference>
<organism evidence="21 22">
    <name type="scientific">Dermatophagoides farinae</name>
    <name type="common">American house dust mite</name>
    <dbReference type="NCBI Taxonomy" id="6954"/>
    <lineage>
        <taxon>Eukaryota</taxon>
        <taxon>Metazoa</taxon>
        <taxon>Ecdysozoa</taxon>
        <taxon>Arthropoda</taxon>
        <taxon>Chelicerata</taxon>
        <taxon>Arachnida</taxon>
        <taxon>Acari</taxon>
        <taxon>Acariformes</taxon>
        <taxon>Sarcoptiformes</taxon>
        <taxon>Astigmata</taxon>
        <taxon>Psoroptidia</taxon>
        <taxon>Analgoidea</taxon>
        <taxon>Pyroglyphidae</taxon>
        <taxon>Dermatophagoidinae</taxon>
        <taxon>Dermatophagoides</taxon>
    </lineage>
</organism>
<dbReference type="PANTHER" id="PTHR10694">
    <property type="entry name" value="LYSINE-SPECIFIC DEMETHYLASE"/>
    <property type="match status" value="1"/>
</dbReference>
<dbReference type="Pfam" id="PF02375">
    <property type="entry name" value="JmjN"/>
    <property type="match status" value="1"/>
</dbReference>
<feature type="domain" description="PHD-type" evidence="20">
    <location>
        <begin position="669"/>
        <end position="792"/>
    </location>
</feature>
<dbReference type="AlphaFoldDB" id="A0A922L6L0"/>
<comment type="cofactor">
    <cofactor evidence="1">
        <name>Fe(2+)</name>
        <dbReference type="ChEBI" id="CHEBI:29033"/>
    </cofactor>
</comment>
<keyword evidence="14" id="KW-0539">Nucleus</keyword>
<dbReference type="SMART" id="SM00249">
    <property type="entry name" value="PHD"/>
    <property type="match status" value="2"/>
</dbReference>
<evidence type="ECO:0000256" key="7">
    <source>
        <dbReference type="ARBA" id="ARBA00022833"/>
    </source>
</evidence>
<dbReference type="GO" id="GO:0048512">
    <property type="term" value="P:circadian behavior"/>
    <property type="evidence" value="ECO:0007669"/>
    <property type="project" value="UniProtKB-ARBA"/>
</dbReference>
<gene>
    <name evidence="21" type="primary">KDM4C</name>
    <name evidence="21" type="ORF">DERF_004840</name>
</gene>
<evidence type="ECO:0000259" key="18">
    <source>
        <dbReference type="PROSITE" id="PS51183"/>
    </source>
</evidence>
<dbReference type="EC" id="1.14.11.66" evidence="4"/>
<protein>
    <recommendedName>
        <fullName evidence="4">[histone H3]-trimethyl-L-lysine(9) demethylase</fullName>
        <ecNumber evidence="4">1.14.11.66</ecNumber>
    </recommendedName>
</protein>
<evidence type="ECO:0000256" key="11">
    <source>
        <dbReference type="ARBA" id="ARBA00023004"/>
    </source>
</evidence>
<dbReference type="InterPro" id="IPR001965">
    <property type="entry name" value="Znf_PHD"/>
</dbReference>
<dbReference type="PANTHER" id="PTHR10694:SF129">
    <property type="entry name" value="LYSINE-SPECIFIC DEMETHYLASE 4B-RELATED"/>
    <property type="match status" value="1"/>
</dbReference>
<dbReference type="GO" id="GO:0140681">
    <property type="term" value="F:histone H3K36me2/H3K36me3 demethylase activity"/>
    <property type="evidence" value="ECO:0007669"/>
    <property type="project" value="UniProtKB-ARBA"/>
</dbReference>
<keyword evidence="7" id="KW-0862">Zinc</keyword>
<evidence type="ECO:0000256" key="10">
    <source>
        <dbReference type="ARBA" id="ARBA00023002"/>
    </source>
</evidence>
<dbReference type="PROSITE" id="PS51805">
    <property type="entry name" value="EPHD"/>
    <property type="match status" value="1"/>
</dbReference>
<dbReference type="Pfam" id="PF13832">
    <property type="entry name" value="zf-HC5HC2H_2"/>
    <property type="match status" value="1"/>
</dbReference>
<evidence type="ECO:0000256" key="3">
    <source>
        <dbReference type="ARBA" id="ARBA00009711"/>
    </source>
</evidence>
<dbReference type="InterPro" id="IPR003349">
    <property type="entry name" value="JmjN"/>
</dbReference>
<evidence type="ECO:0000256" key="4">
    <source>
        <dbReference type="ARBA" id="ARBA00012900"/>
    </source>
</evidence>
<dbReference type="InterPro" id="IPR013083">
    <property type="entry name" value="Znf_RING/FYVE/PHD"/>
</dbReference>
<feature type="compositionally biased region" description="Low complexity" evidence="17">
    <location>
        <begin position="439"/>
        <end position="455"/>
    </location>
</feature>
<keyword evidence="22" id="KW-1185">Reference proteome</keyword>
<dbReference type="InterPro" id="IPR011011">
    <property type="entry name" value="Znf_FYVE_PHD"/>
</dbReference>
<dbReference type="SMART" id="SM00558">
    <property type="entry name" value="JmjC"/>
    <property type="match status" value="1"/>
</dbReference>
<evidence type="ECO:0000256" key="12">
    <source>
        <dbReference type="ARBA" id="ARBA00023015"/>
    </source>
</evidence>
<comment type="caution">
    <text evidence="21">The sequence shown here is derived from an EMBL/GenBank/DDBJ whole genome shotgun (WGS) entry which is preliminary data.</text>
</comment>
<evidence type="ECO:0000256" key="13">
    <source>
        <dbReference type="ARBA" id="ARBA00023163"/>
    </source>
</evidence>
<evidence type="ECO:0000256" key="14">
    <source>
        <dbReference type="ARBA" id="ARBA00023242"/>
    </source>
</evidence>
<keyword evidence="12" id="KW-0805">Transcription regulation</keyword>
<evidence type="ECO:0000313" key="21">
    <source>
        <dbReference type="EMBL" id="KAH9521168.1"/>
    </source>
</evidence>
<evidence type="ECO:0000256" key="6">
    <source>
        <dbReference type="ARBA" id="ARBA00022771"/>
    </source>
</evidence>
<name>A0A922L6L0_DERFA</name>
<keyword evidence="10" id="KW-0560">Oxidoreductase</keyword>
<dbReference type="SUPFAM" id="SSF51197">
    <property type="entry name" value="Clavaminate synthase-like"/>
    <property type="match status" value="1"/>
</dbReference>
<reference evidence="21" key="2">
    <citation type="journal article" date="2022" name="Res Sq">
        <title>Comparative Genomics Reveals Insights into the Divergent Evolution of Astigmatic Mites and Household Pest Adaptations.</title>
        <authorList>
            <person name="Xiong Q."/>
            <person name="Wan A.T.-Y."/>
            <person name="Liu X.-Y."/>
            <person name="Fung C.S.-H."/>
            <person name="Xiao X."/>
            <person name="Malainual N."/>
            <person name="Hou J."/>
            <person name="Wang L."/>
            <person name="Wang M."/>
            <person name="Yang K."/>
            <person name="Cui Y."/>
            <person name="Leung E."/>
            <person name="Nong W."/>
            <person name="Shin S.-K."/>
            <person name="Au S."/>
            <person name="Jeong K.Y."/>
            <person name="Chew F.T."/>
            <person name="Hui J."/>
            <person name="Leung T.F."/>
            <person name="Tungtrongchitr A."/>
            <person name="Zhong N."/>
            <person name="Liu Z."/>
            <person name="Tsui S."/>
        </authorList>
    </citation>
    <scope>NUCLEOTIDE SEQUENCE</scope>
    <source>
        <strain evidence="21">Derf</strain>
        <tissue evidence="21">Whole organism</tissue>
    </source>
</reference>
<dbReference type="GO" id="GO:0005634">
    <property type="term" value="C:nucleus"/>
    <property type="evidence" value="ECO:0007669"/>
    <property type="project" value="UniProtKB-SubCell"/>
</dbReference>
<keyword evidence="9" id="KW-0223">Dioxygenase</keyword>
<comment type="subcellular location">
    <subcellularLocation>
        <location evidence="2">Nucleus</location>
    </subcellularLocation>
</comment>
<comment type="similarity">
    <text evidence="3">Belongs to the JHDM3 histone demethylase family.</text>
</comment>
<evidence type="ECO:0000256" key="15">
    <source>
        <dbReference type="ARBA" id="ARBA00049349"/>
    </source>
</evidence>
<dbReference type="EMBL" id="ASGP02000002">
    <property type="protein sequence ID" value="KAH9521168.1"/>
    <property type="molecule type" value="Genomic_DNA"/>
</dbReference>
<keyword evidence="11" id="KW-0408">Iron</keyword>
<dbReference type="GO" id="GO:0010468">
    <property type="term" value="P:regulation of gene expression"/>
    <property type="evidence" value="ECO:0007669"/>
    <property type="project" value="TreeGrafter"/>
</dbReference>
<dbReference type="GO" id="GO:0140684">
    <property type="term" value="F:histone H3K9me2/H3K9me3 demethylase activity"/>
    <property type="evidence" value="ECO:0007669"/>
    <property type="project" value="UniProtKB-EC"/>
</dbReference>
<comment type="catalytic activity">
    <reaction evidence="15">
        <text>N(6),N(6),N(6)-trimethyl-L-lysyl(9)-[histone H3] + 2 2-oxoglutarate + 2 O2 = N(6)-methyl-L-lysyl(9)-[histone H3] + 2 formaldehyde + 2 succinate + 2 CO2</text>
        <dbReference type="Rhea" id="RHEA:60200"/>
        <dbReference type="Rhea" id="RHEA-COMP:15538"/>
        <dbReference type="Rhea" id="RHEA-COMP:15542"/>
        <dbReference type="ChEBI" id="CHEBI:15379"/>
        <dbReference type="ChEBI" id="CHEBI:16526"/>
        <dbReference type="ChEBI" id="CHEBI:16810"/>
        <dbReference type="ChEBI" id="CHEBI:16842"/>
        <dbReference type="ChEBI" id="CHEBI:30031"/>
        <dbReference type="ChEBI" id="CHEBI:61929"/>
        <dbReference type="ChEBI" id="CHEBI:61961"/>
        <dbReference type="EC" id="1.14.11.66"/>
    </reaction>
</comment>